<protein>
    <submittedName>
        <fullName evidence="2">PTS sugar transporter subunit IIA</fullName>
    </submittedName>
</protein>
<dbReference type="InterPro" id="IPR016152">
    <property type="entry name" value="PTrfase/Anion_transptr"/>
</dbReference>
<gene>
    <name evidence="2" type="ORF">PQ472_00275</name>
</gene>
<evidence type="ECO:0000313" key="2">
    <source>
        <dbReference type="EMBL" id="WDF82708.1"/>
    </source>
</evidence>
<dbReference type="Proteomes" id="UP001220377">
    <property type="component" value="Chromosome"/>
</dbReference>
<evidence type="ECO:0000313" key="3">
    <source>
        <dbReference type="Proteomes" id="UP001220377"/>
    </source>
</evidence>
<feature type="domain" description="PTS EIIA type-2" evidence="1">
    <location>
        <begin position="7"/>
        <end position="161"/>
    </location>
</feature>
<accession>A0ABY7WR95</accession>
<keyword evidence="3" id="KW-1185">Reference proteome</keyword>
<evidence type="ECO:0000259" key="1">
    <source>
        <dbReference type="PROSITE" id="PS51094"/>
    </source>
</evidence>
<dbReference type="Gene3D" id="3.40.930.10">
    <property type="entry name" value="Mannitol-specific EII, Chain A"/>
    <property type="match status" value="1"/>
</dbReference>
<dbReference type="PANTHER" id="PTHR47738">
    <property type="entry name" value="PTS SYSTEM FRUCTOSE-LIKE EIIA COMPONENT-RELATED"/>
    <property type="match status" value="1"/>
</dbReference>
<keyword evidence="2" id="KW-0762">Sugar transport</keyword>
<dbReference type="SUPFAM" id="SSF55804">
    <property type="entry name" value="Phoshotransferase/anion transport protein"/>
    <property type="match status" value="1"/>
</dbReference>
<reference evidence="2 3" key="1">
    <citation type="submission" date="2023-02" db="EMBL/GenBank/DDBJ databases">
        <title>Genome sequence of Lacticaseibacillus sp. KACC 23028.</title>
        <authorList>
            <person name="Kim S."/>
            <person name="Heo J."/>
            <person name="Kwon S.-W."/>
        </authorList>
    </citation>
    <scope>NUCLEOTIDE SEQUENCE [LARGE SCALE GENOMIC DNA]</scope>
    <source>
        <strain evidence="2 3">KACC 23028</strain>
    </source>
</reference>
<name>A0ABY7WR95_9LACO</name>
<dbReference type="PROSITE" id="PS51094">
    <property type="entry name" value="PTS_EIIA_TYPE_2"/>
    <property type="match status" value="1"/>
</dbReference>
<sequence length="165" mass="18455">MSIPVSHELFHPDAVFVTNQTSQAAIFQEVAAQLHQLKAVKPGFAQALLAREHDYPTGIDLSVLNSDYPNVAVPHTEAEFVNTRMIVPIKLMHPVMFGNMIDPSVQLPVSYLFMLLNDELDSQTNILAQVMDLITTTPTKQLTAFFNETNRATIYSLLSTYFSQD</sequence>
<dbReference type="InterPro" id="IPR051541">
    <property type="entry name" value="PTS_SugarTrans_NitroReg"/>
</dbReference>
<proteinExistence type="predicted"/>
<dbReference type="InterPro" id="IPR002178">
    <property type="entry name" value="PTS_EIIA_type-2_dom"/>
</dbReference>
<dbReference type="RefSeq" id="WP_274260370.1">
    <property type="nucleotide sequence ID" value="NZ_CP117884.1"/>
</dbReference>
<dbReference type="EMBL" id="CP117884">
    <property type="protein sequence ID" value="WDF82708.1"/>
    <property type="molecule type" value="Genomic_DNA"/>
</dbReference>
<dbReference type="Pfam" id="PF00359">
    <property type="entry name" value="PTS_EIIA_2"/>
    <property type="match status" value="1"/>
</dbReference>
<dbReference type="PANTHER" id="PTHR47738:SF3">
    <property type="entry name" value="PHOSPHOTRANSFERASE SYSTEM MANNITOL_FRUCTOSE-SPECIFIC IIA DOMAIN CONTAINING PROTEIN"/>
    <property type="match status" value="1"/>
</dbReference>
<keyword evidence="2" id="KW-0813">Transport</keyword>
<organism evidence="2 3">
    <name type="scientific">Lacticaseibacillus pabuli</name>
    <dbReference type="NCBI Taxonomy" id="3025672"/>
    <lineage>
        <taxon>Bacteria</taxon>
        <taxon>Bacillati</taxon>
        <taxon>Bacillota</taxon>
        <taxon>Bacilli</taxon>
        <taxon>Lactobacillales</taxon>
        <taxon>Lactobacillaceae</taxon>
        <taxon>Lacticaseibacillus</taxon>
    </lineage>
</organism>